<feature type="region of interest" description="Disordered" evidence="1">
    <location>
        <begin position="82"/>
        <end position="120"/>
    </location>
</feature>
<evidence type="ECO:0000313" key="2">
    <source>
        <dbReference type="EMBL" id="CAL1531068.1"/>
    </source>
</evidence>
<gene>
    <name evidence="2" type="ORF">GSLYS_00005193001</name>
</gene>
<protein>
    <submittedName>
        <fullName evidence="2">Uncharacterized protein</fullName>
    </submittedName>
</protein>
<organism evidence="2 3">
    <name type="scientific">Lymnaea stagnalis</name>
    <name type="common">Great pond snail</name>
    <name type="synonym">Helix stagnalis</name>
    <dbReference type="NCBI Taxonomy" id="6523"/>
    <lineage>
        <taxon>Eukaryota</taxon>
        <taxon>Metazoa</taxon>
        <taxon>Spiralia</taxon>
        <taxon>Lophotrochozoa</taxon>
        <taxon>Mollusca</taxon>
        <taxon>Gastropoda</taxon>
        <taxon>Heterobranchia</taxon>
        <taxon>Euthyneura</taxon>
        <taxon>Panpulmonata</taxon>
        <taxon>Hygrophila</taxon>
        <taxon>Lymnaeoidea</taxon>
        <taxon>Lymnaeidae</taxon>
        <taxon>Lymnaea</taxon>
    </lineage>
</organism>
<dbReference type="AlphaFoldDB" id="A0AAV2HCV4"/>
<keyword evidence="3" id="KW-1185">Reference proteome</keyword>
<sequence length="120" mass="13244">PNQFVVNLNDSCGVSASRHVKIDLNNVAVSKHQNFLLTPPPLERADGRLNAQHPPQTAEDNKAVTKVSSKLDSLRAVEEMLQQTLSKESGARSRLFDEREASKDRCPSEKGQHSVIGSRQ</sequence>
<proteinExistence type="predicted"/>
<feature type="compositionally biased region" description="Basic and acidic residues" evidence="1">
    <location>
        <begin position="89"/>
        <end position="112"/>
    </location>
</feature>
<evidence type="ECO:0000256" key="1">
    <source>
        <dbReference type="SAM" id="MobiDB-lite"/>
    </source>
</evidence>
<name>A0AAV2HCV4_LYMST</name>
<accession>A0AAV2HCV4</accession>
<dbReference type="Proteomes" id="UP001497497">
    <property type="component" value="Unassembled WGS sequence"/>
</dbReference>
<evidence type="ECO:0000313" key="3">
    <source>
        <dbReference type="Proteomes" id="UP001497497"/>
    </source>
</evidence>
<feature type="non-terminal residue" evidence="2">
    <location>
        <position position="120"/>
    </location>
</feature>
<reference evidence="2 3" key="1">
    <citation type="submission" date="2024-04" db="EMBL/GenBank/DDBJ databases">
        <authorList>
            <consortium name="Genoscope - CEA"/>
            <person name="William W."/>
        </authorList>
    </citation>
    <scope>NUCLEOTIDE SEQUENCE [LARGE SCALE GENOMIC DNA]</scope>
</reference>
<comment type="caution">
    <text evidence="2">The sequence shown here is derived from an EMBL/GenBank/DDBJ whole genome shotgun (WGS) entry which is preliminary data.</text>
</comment>
<feature type="non-terminal residue" evidence="2">
    <location>
        <position position="1"/>
    </location>
</feature>
<dbReference type="EMBL" id="CAXITT010000081">
    <property type="protein sequence ID" value="CAL1531068.1"/>
    <property type="molecule type" value="Genomic_DNA"/>
</dbReference>
<feature type="region of interest" description="Disordered" evidence="1">
    <location>
        <begin position="38"/>
        <end position="65"/>
    </location>
</feature>